<dbReference type="Proteomes" id="UP000825729">
    <property type="component" value="Unassembled WGS sequence"/>
</dbReference>
<dbReference type="CDD" id="cd06257">
    <property type="entry name" value="DnaJ"/>
    <property type="match status" value="1"/>
</dbReference>
<evidence type="ECO:0000313" key="3">
    <source>
        <dbReference type="EMBL" id="KAG9444309.1"/>
    </source>
</evidence>
<evidence type="ECO:0000259" key="2">
    <source>
        <dbReference type="PROSITE" id="PS50076"/>
    </source>
</evidence>
<dbReference type="PANTHER" id="PTHR45376:SF5">
    <property type="entry name" value="CHAPERONE DNAJ-DOMAIN SUPERFAMILY PROTEIN"/>
    <property type="match status" value="1"/>
</dbReference>
<sequence length="357" mass="40815">MPGILYSGDAEPTERTAKIAATTREYCPPTCRIGALNSQAVHRESRSAFFLATEALRRREVGKRSTNADQNQPFREMQVHRWKNLFTLRNSLSSYYHSELFHSTPSCHAKWKRKWDNDSRGQQPSKTYIKYVTRQKRADAKKALNSILYSSPYRRSNNSFQGIDTNWGFEGTSNRNGENKNKQAHSKRSGRGSRAPHSFRGGQKNWHRKDGFVSDYDEDPETFFEATFGGRCFTWSFRSSEDHPFRTSTYGFNLKNDGSKWAKSNPRYWGSSDESDESDNTEDEGEHFRAVGSSSDRSILGLPPRGPLKLEDVKSAFHASAMKWHPDKHQGPSQKIAAEKFKLCVDAYESLRKAISV</sequence>
<dbReference type="SMART" id="SM00271">
    <property type="entry name" value="DnaJ"/>
    <property type="match status" value="1"/>
</dbReference>
<gene>
    <name evidence="3" type="ORF">H6P81_015649</name>
</gene>
<dbReference type="EMBL" id="JAINDJ010000006">
    <property type="protein sequence ID" value="KAG9444309.1"/>
    <property type="molecule type" value="Genomic_DNA"/>
</dbReference>
<evidence type="ECO:0000313" key="4">
    <source>
        <dbReference type="Proteomes" id="UP000825729"/>
    </source>
</evidence>
<dbReference type="AlphaFoldDB" id="A0AAV7E7Y8"/>
<reference evidence="3 4" key="1">
    <citation type="submission" date="2021-07" db="EMBL/GenBank/DDBJ databases">
        <title>The Aristolochia fimbriata genome: insights into angiosperm evolution, floral development and chemical biosynthesis.</title>
        <authorList>
            <person name="Jiao Y."/>
        </authorList>
    </citation>
    <scope>NUCLEOTIDE SEQUENCE [LARGE SCALE GENOMIC DNA]</scope>
    <source>
        <strain evidence="3">IBCAS-2021</strain>
        <tissue evidence="3">Leaf</tissue>
    </source>
</reference>
<organism evidence="3 4">
    <name type="scientific">Aristolochia fimbriata</name>
    <name type="common">White veined hardy Dutchman's pipe vine</name>
    <dbReference type="NCBI Taxonomy" id="158543"/>
    <lineage>
        <taxon>Eukaryota</taxon>
        <taxon>Viridiplantae</taxon>
        <taxon>Streptophyta</taxon>
        <taxon>Embryophyta</taxon>
        <taxon>Tracheophyta</taxon>
        <taxon>Spermatophyta</taxon>
        <taxon>Magnoliopsida</taxon>
        <taxon>Magnoliidae</taxon>
        <taxon>Piperales</taxon>
        <taxon>Aristolochiaceae</taxon>
        <taxon>Aristolochia</taxon>
    </lineage>
</organism>
<dbReference type="Pfam" id="PF00226">
    <property type="entry name" value="DnaJ"/>
    <property type="match status" value="1"/>
</dbReference>
<feature type="region of interest" description="Disordered" evidence="1">
    <location>
        <begin position="114"/>
        <end position="133"/>
    </location>
</feature>
<dbReference type="InterPro" id="IPR036869">
    <property type="entry name" value="J_dom_sf"/>
</dbReference>
<dbReference type="Gene3D" id="1.10.287.110">
    <property type="entry name" value="DnaJ domain"/>
    <property type="match status" value="1"/>
</dbReference>
<feature type="compositionally biased region" description="Acidic residues" evidence="1">
    <location>
        <begin position="273"/>
        <end position="285"/>
    </location>
</feature>
<proteinExistence type="predicted"/>
<dbReference type="InterPro" id="IPR001623">
    <property type="entry name" value="DnaJ_domain"/>
</dbReference>
<name>A0AAV7E7Y8_ARIFI</name>
<keyword evidence="4" id="KW-1185">Reference proteome</keyword>
<protein>
    <recommendedName>
        <fullName evidence="2">J domain-containing protein</fullName>
    </recommendedName>
</protein>
<comment type="caution">
    <text evidence="3">The sequence shown here is derived from an EMBL/GenBank/DDBJ whole genome shotgun (WGS) entry which is preliminary data.</text>
</comment>
<dbReference type="SUPFAM" id="SSF46565">
    <property type="entry name" value="Chaperone J-domain"/>
    <property type="match status" value="1"/>
</dbReference>
<feature type="compositionally biased region" description="Basic residues" evidence="1">
    <location>
        <begin position="182"/>
        <end position="191"/>
    </location>
</feature>
<dbReference type="PANTHER" id="PTHR45376">
    <property type="entry name" value="CHAPERONE DNAJ-DOMAIN SUPERFAMILY PROTEIN-RELATED"/>
    <property type="match status" value="1"/>
</dbReference>
<evidence type="ECO:0000256" key="1">
    <source>
        <dbReference type="SAM" id="MobiDB-lite"/>
    </source>
</evidence>
<feature type="domain" description="J" evidence="2">
    <location>
        <begin position="295"/>
        <end position="356"/>
    </location>
</feature>
<feature type="region of interest" description="Disordered" evidence="1">
    <location>
        <begin position="169"/>
        <end position="212"/>
    </location>
</feature>
<accession>A0AAV7E7Y8</accession>
<dbReference type="PROSITE" id="PS50076">
    <property type="entry name" value="DNAJ_2"/>
    <property type="match status" value="1"/>
</dbReference>
<feature type="region of interest" description="Disordered" evidence="1">
    <location>
        <begin position="263"/>
        <end position="305"/>
    </location>
</feature>